<organism evidence="1">
    <name type="scientific">uncultured bacterium esnapd13</name>
    <dbReference type="NCBI Taxonomy" id="1366593"/>
    <lineage>
        <taxon>Bacteria</taxon>
        <taxon>environmental samples</taxon>
    </lineage>
</organism>
<protein>
    <submittedName>
        <fullName evidence="1">Uncharacterized protein</fullName>
    </submittedName>
</protein>
<dbReference type="AlphaFoldDB" id="S5UB97"/>
<sequence length="30" mass="3302">MPVEKSVKIVDTVESAYSSCNSEIHFSISN</sequence>
<dbReference type="EMBL" id="KF264552">
    <property type="protein sequence ID" value="AGS49654.1"/>
    <property type="molecule type" value="Genomic_DNA"/>
</dbReference>
<reference evidence="1" key="1">
    <citation type="journal article" date="2013" name="Proc. Natl. Acad. Sci. U.S.A.">
        <title>Mapping gene clusters within arrayed metagenomic libraries to expand the structural diversity of biomedically relevant natural products.</title>
        <authorList>
            <person name="Owen J.G."/>
            <person name="Reddy B.V."/>
            <person name="Ternei M.A."/>
            <person name="Charlop-Powers Z."/>
            <person name="Calle P.Y."/>
            <person name="Kim J.H."/>
            <person name="Brady S.F."/>
        </authorList>
    </citation>
    <scope>NUCLEOTIDE SEQUENCE</scope>
</reference>
<name>S5UB97_9BACT</name>
<proteinExistence type="predicted"/>
<accession>S5UB97</accession>
<evidence type="ECO:0000313" key="1">
    <source>
        <dbReference type="EMBL" id="AGS49654.1"/>
    </source>
</evidence>